<dbReference type="SUPFAM" id="SSF53187">
    <property type="entry name" value="Zn-dependent exopeptidases"/>
    <property type="match status" value="1"/>
</dbReference>
<evidence type="ECO:0000313" key="4">
    <source>
        <dbReference type="Proteomes" id="UP000509460"/>
    </source>
</evidence>
<gene>
    <name evidence="3" type="ORF">EM151A_1830</name>
</gene>
<evidence type="ECO:0000256" key="1">
    <source>
        <dbReference type="SAM" id="MobiDB-lite"/>
    </source>
</evidence>
<dbReference type="GO" id="GO:0009253">
    <property type="term" value="P:peptidoglycan catabolic process"/>
    <property type="evidence" value="ECO:0007669"/>
    <property type="project" value="InterPro"/>
</dbReference>
<dbReference type="Gene3D" id="3.40.630.40">
    <property type="entry name" value="Zn-dependent exopeptidases"/>
    <property type="match status" value="1"/>
</dbReference>
<sequence length="331" mass="35787">MTIRSNGGGHGGRQSGSNWMDPGAVGNGRREADVVRTITQKMQAIASVANTSDQSATNVNQNLQNQVNMMNNAGSGWAITNHLNAFNGQATGAEVWYWAGNEEARKKAAEVSAAIAKALGIVDRGAKATTSLFVHRNTNSGVNVLLIEWCFIDNENDMRRLDQNMDQAIRAVMSVLGYNSSCGNSNTGSSNATNSKFKTHDELVAASAPVRQGNAIAKLDKFNVFEKGKARVAGWLVPNSPRGPIGARAWVLIMEHGTTNELTRYESKGISRPDVKKAYGYQGGDALGFDVTFNTDWLKGKKIDIILRRANRAKGEGVVNDVRISDIFLTL</sequence>
<dbReference type="EMBL" id="AP019810">
    <property type="protein sequence ID" value="BBM15022.1"/>
    <property type="molecule type" value="Genomic_DNA"/>
</dbReference>
<evidence type="ECO:0000259" key="2">
    <source>
        <dbReference type="SMART" id="SM00646"/>
    </source>
</evidence>
<dbReference type="Pfam" id="PF01520">
    <property type="entry name" value="Amidase_3"/>
    <property type="match status" value="1"/>
</dbReference>
<dbReference type="SMART" id="SM00646">
    <property type="entry name" value="Ami_3"/>
    <property type="match status" value="1"/>
</dbReference>
<feature type="domain" description="MurNAc-LAA" evidence="2">
    <location>
        <begin position="67"/>
        <end position="177"/>
    </location>
</feature>
<dbReference type="PANTHER" id="PTHR30404">
    <property type="entry name" value="N-ACETYLMURAMOYL-L-ALANINE AMIDASE"/>
    <property type="match status" value="1"/>
</dbReference>
<dbReference type="CDD" id="cd02696">
    <property type="entry name" value="MurNAc-LAA"/>
    <property type="match status" value="1"/>
</dbReference>
<dbReference type="InterPro" id="IPR050695">
    <property type="entry name" value="N-acetylmuramoyl_amidase_3"/>
</dbReference>
<feature type="region of interest" description="Disordered" evidence="1">
    <location>
        <begin position="1"/>
        <end position="30"/>
    </location>
</feature>
<feature type="compositionally biased region" description="Gly residues" evidence="1">
    <location>
        <begin position="1"/>
        <end position="14"/>
    </location>
</feature>
<dbReference type="PANTHER" id="PTHR30404:SF8">
    <property type="entry name" value="AUTOLYSIN PH-RELATED"/>
    <property type="match status" value="1"/>
</dbReference>
<dbReference type="InterPro" id="IPR002508">
    <property type="entry name" value="MurNAc-LAA_cat"/>
</dbReference>
<proteinExistence type="predicted"/>
<dbReference type="Proteomes" id="UP000509460">
    <property type="component" value="Chromosome"/>
</dbReference>
<organism evidence="3 4">
    <name type="scientific">Enterococcus mundtii</name>
    <dbReference type="NCBI Taxonomy" id="53346"/>
    <lineage>
        <taxon>Bacteria</taxon>
        <taxon>Bacillati</taxon>
        <taxon>Bacillota</taxon>
        <taxon>Bacilli</taxon>
        <taxon>Lactobacillales</taxon>
        <taxon>Enterococcaceae</taxon>
        <taxon>Enterococcus</taxon>
    </lineage>
</organism>
<evidence type="ECO:0000313" key="3">
    <source>
        <dbReference type="EMBL" id="BBM15022.1"/>
    </source>
</evidence>
<dbReference type="RefSeq" id="WP_178946626.1">
    <property type="nucleotide sequence ID" value="NZ_AP019810.1"/>
</dbReference>
<dbReference type="GO" id="GO:0008745">
    <property type="term" value="F:N-acetylmuramoyl-L-alanine amidase activity"/>
    <property type="evidence" value="ECO:0007669"/>
    <property type="project" value="InterPro"/>
</dbReference>
<protein>
    <recommendedName>
        <fullName evidence="2">MurNAc-LAA domain-containing protein</fullName>
    </recommendedName>
</protein>
<dbReference type="GO" id="GO:0030288">
    <property type="term" value="C:outer membrane-bounded periplasmic space"/>
    <property type="evidence" value="ECO:0007669"/>
    <property type="project" value="TreeGrafter"/>
</dbReference>
<accession>A0AAI8WDZ8</accession>
<reference evidence="3 4" key="1">
    <citation type="submission" date="2019-07" db="EMBL/GenBank/DDBJ databases">
        <title>antibiotic susceptibility of plant-derived lactic acid bacteria.</title>
        <authorList>
            <person name="Sugiyama M."/>
            <person name="Noda M."/>
        </authorList>
    </citation>
    <scope>NUCLEOTIDE SEQUENCE [LARGE SCALE GENOMIC DNA]</scope>
    <source>
        <strain evidence="3 4">15-1A</strain>
    </source>
</reference>
<name>A0AAI8WDZ8_ENTMU</name>
<dbReference type="AlphaFoldDB" id="A0AAI8WDZ8"/>